<dbReference type="RefSeq" id="WP_206594011.1">
    <property type="nucleotide sequence ID" value="NZ_JAFKCS010000007.1"/>
</dbReference>
<feature type="chain" id="PRO_5046738362" description="Peptidylprolyl isomerase" evidence="1">
    <location>
        <begin position="21"/>
        <end position="96"/>
    </location>
</feature>
<accession>A0ABS3CX15</accession>
<reference evidence="2 3" key="1">
    <citation type="submission" date="2021-03" db="EMBL/GenBank/DDBJ databases">
        <title>novel species isolated from a fishpond in China.</title>
        <authorList>
            <person name="Lu H."/>
            <person name="Cai Z."/>
        </authorList>
    </citation>
    <scope>NUCLEOTIDE SEQUENCE [LARGE SCALE GENOMIC DNA]</scope>
    <source>
        <strain evidence="2 3">Y57</strain>
    </source>
</reference>
<protein>
    <recommendedName>
        <fullName evidence="4">Peptidylprolyl isomerase</fullName>
    </recommendedName>
</protein>
<feature type="signal peptide" evidence="1">
    <location>
        <begin position="1"/>
        <end position="20"/>
    </location>
</feature>
<name>A0ABS3CX15_9ALTE</name>
<proteinExistence type="predicted"/>
<gene>
    <name evidence="2" type="ORF">J0A65_09905</name>
</gene>
<evidence type="ECO:0000313" key="3">
    <source>
        <dbReference type="Proteomes" id="UP000663992"/>
    </source>
</evidence>
<dbReference type="Proteomes" id="UP000663992">
    <property type="component" value="Unassembled WGS sequence"/>
</dbReference>
<organism evidence="2 3">
    <name type="scientific">Bowmanella yangjiangensis</name>
    <dbReference type="NCBI Taxonomy" id="2811230"/>
    <lineage>
        <taxon>Bacteria</taxon>
        <taxon>Pseudomonadati</taxon>
        <taxon>Pseudomonadota</taxon>
        <taxon>Gammaproteobacteria</taxon>
        <taxon>Alteromonadales</taxon>
        <taxon>Alteromonadaceae</taxon>
        <taxon>Bowmanella</taxon>
    </lineage>
</organism>
<keyword evidence="3" id="KW-1185">Reference proteome</keyword>
<evidence type="ECO:0000313" key="2">
    <source>
        <dbReference type="EMBL" id="MBN7820179.1"/>
    </source>
</evidence>
<keyword evidence="1" id="KW-0732">Signal</keyword>
<evidence type="ECO:0008006" key="4">
    <source>
        <dbReference type="Google" id="ProtNLM"/>
    </source>
</evidence>
<sequence length="96" mass="10626">MNRIALIAALGLLVSLSSHGALTQDQDLPRYVFTYKLNNSMSYMAYQYQVTKQDIEDKLEDDIQDQLIGALAEQLIAANPPQAGDTSGKKVQPEQL</sequence>
<evidence type="ECO:0000256" key="1">
    <source>
        <dbReference type="SAM" id="SignalP"/>
    </source>
</evidence>
<comment type="caution">
    <text evidence="2">The sequence shown here is derived from an EMBL/GenBank/DDBJ whole genome shotgun (WGS) entry which is preliminary data.</text>
</comment>
<dbReference type="EMBL" id="JAFKCS010000007">
    <property type="protein sequence ID" value="MBN7820179.1"/>
    <property type="molecule type" value="Genomic_DNA"/>
</dbReference>